<dbReference type="HOGENOM" id="CLU_132530_0_0_9"/>
<dbReference type="eggNOG" id="ENOG5032S2V">
    <property type="taxonomic scope" value="Bacteria"/>
</dbReference>
<comment type="caution">
    <text evidence="1">The sequence shown here is derived from an EMBL/GenBank/DDBJ whole genome shotgun (WGS) entry which is preliminary data.</text>
</comment>
<name>C0ED21_9FIRM</name>
<protein>
    <submittedName>
        <fullName evidence="1">Phage XkdN-like protein</fullName>
    </submittedName>
</protein>
<dbReference type="EMBL" id="ACEC01000058">
    <property type="protein sequence ID" value="EEG30673.1"/>
    <property type="molecule type" value="Genomic_DNA"/>
</dbReference>
<accession>C0ED21</accession>
<dbReference type="AlphaFoldDB" id="C0ED21"/>
<organism evidence="1 2">
    <name type="scientific">[Clostridium] methylpentosum DSM 5476</name>
    <dbReference type="NCBI Taxonomy" id="537013"/>
    <lineage>
        <taxon>Bacteria</taxon>
        <taxon>Bacillati</taxon>
        <taxon>Bacillota</taxon>
        <taxon>Clostridia</taxon>
        <taxon>Eubacteriales</taxon>
        <taxon>Oscillospiraceae</taxon>
        <taxon>Oscillospiraceae incertae sedis</taxon>
    </lineage>
</organism>
<keyword evidence="2" id="KW-1185">Reference proteome</keyword>
<dbReference type="InterPro" id="IPR014986">
    <property type="entry name" value="XkdN-like"/>
</dbReference>
<proteinExistence type="predicted"/>
<dbReference type="InterPro" id="IPR038559">
    <property type="entry name" value="XkdN-like_sf"/>
</dbReference>
<dbReference type="Gene3D" id="3.30.2220.30">
    <property type="match status" value="1"/>
</dbReference>
<evidence type="ECO:0000313" key="2">
    <source>
        <dbReference type="Proteomes" id="UP000003340"/>
    </source>
</evidence>
<reference evidence="1 2" key="2">
    <citation type="submission" date="2009-02" db="EMBL/GenBank/DDBJ databases">
        <title>Draft genome sequence of Clostridium methylpentosum (DSM 5476).</title>
        <authorList>
            <person name="Sudarsanam P."/>
            <person name="Ley R."/>
            <person name="Guruge J."/>
            <person name="Turnbaugh P.J."/>
            <person name="Mahowald M."/>
            <person name="Liep D."/>
            <person name="Gordon J."/>
        </authorList>
    </citation>
    <scope>NUCLEOTIDE SEQUENCE [LARGE SCALE GENOMIC DNA]</scope>
    <source>
        <strain evidence="1 2">DSM 5476</strain>
    </source>
</reference>
<dbReference type="STRING" id="537013.CLOSTMETH_01742"/>
<reference evidence="1 2" key="1">
    <citation type="submission" date="2009-01" db="EMBL/GenBank/DDBJ databases">
        <authorList>
            <person name="Fulton L."/>
            <person name="Clifton S."/>
            <person name="Fulton B."/>
            <person name="Xu J."/>
            <person name="Minx P."/>
            <person name="Pepin K.H."/>
            <person name="Johnson M."/>
            <person name="Bhonagiri V."/>
            <person name="Nash W.E."/>
            <person name="Mardis E.R."/>
            <person name="Wilson R.K."/>
        </authorList>
    </citation>
    <scope>NUCLEOTIDE SEQUENCE [LARGE SCALE GENOMIC DNA]</scope>
    <source>
        <strain evidence="1 2">DSM 5476</strain>
    </source>
</reference>
<sequence length="172" mass="19671">MANEKELLSKEEILMNEDALISGLLEAANYKTDESVVKTVRIQRPTGKLDANGEQQKKLLFQFHIRPLGEDELFTIRKQSTKYSQNPNGPKFPRIEGEIRIAEFRSRKIYAATVKEDREKLWNNQKVKNSLGAMEGWEVIDQALMAAEKDAVLDLIDEISGENTDLTDYLKN</sequence>
<dbReference type="Proteomes" id="UP000003340">
    <property type="component" value="Unassembled WGS sequence"/>
</dbReference>
<dbReference type="Pfam" id="PF08890">
    <property type="entry name" value="Phage_TAC_5"/>
    <property type="match status" value="1"/>
</dbReference>
<gene>
    <name evidence="1" type="ORF">CLOSTMETH_01742</name>
</gene>
<evidence type="ECO:0000313" key="1">
    <source>
        <dbReference type="EMBL" id="EEG30673.1"/>
    </source>
</evidence>